<evidence type="ECO:0000313" key="3">
    <source>
        <dbReference type="Proteomes" id="UP000182762"/>
    </source>
</evidence>
<dbReference type="NCBIfam" id="TIGR02873">
    <property type="entry name" value="spore_ylxY"/>
    <property type="match status" value="1"/>
</dbReference>
<dbReference type="Pfam" id="PF01522">
    <property type="entry name" value="Polysacc_deac_1"/>
    <property type="match status" value="1"/>
</dbReference>
<dbReference type="CDD" id="cd10950">
    <property type="entry name" value="CE4_BsYlxY_like"/>
    <property type="match status" value="1"/>
</dbReference>
<gene>
    <name evidence="2" type="ORF">SAMN02745910_00120</name>
</gene>
<dbReference type="EMBL" id="FOXX01000001">
    <property type="protein sequence ID" value="SFQ07160.1"/>
    <property type="molecule type" value="Genomic_DNA"/>
</dbReference>
<comment type="caution">
    <text evidence="2">The sequence shown here is derived from an EMBL/GenBank/DDBJ whole genome shotgun (WGS) entry which is preliminary data.</text>
</comment>
<dbReference type="InterPro" id="IPR014228">
    <property type="entry name" value="Spore_polysacc_deacetyl_YlxY"/>
</dbReference>
<dbReference type="Proteomes" id="UP000182762">
    <property type="component" value="Unassembled WGS sequence"/>
</dbReference>
<evidence type="ECO:0000259" key="1">
    <source>
        <dbReference type="PROSITE" id="PS51677"/>
    </source>
</evidence>
<evidence type="ECO:0000313" key="2">
    <source>
        <dbReference type="EMBL" id="SFQ07160.1"/>
    </source>
</evidence>
<dbReference type="PROSITE" id="PS51677">
    <property type="entry name" value="NODB"/>
    <property type="match status" value="1"/>
</dbReference>
<dbReference type="InterPro" id="IPR011330">
    <property type="entry name" value="Glyco_hydro/deAcase_b/a-brl"/>
</dbReference>
<reference evidence="2 3" key="1">
    <citation type="submission" date="2016-10" db="EMBL/GenBank/DDBJ databases">
        <authorList>
            <person name="Varghese N."/>
            <person name="Submissions S."/>
        </authorList>
    </citation>
    <scope>NUCLEOTIDE SEQUENCE [LARGE SCALE GENOMIC DNA]</scope>
    <source>
        <strain evidence="2 3">DSM 13796</strain>
    </source>
</reference>
<dbReference type="SUPFAM" id="SSF88713">
    <property type="entry name" value="Glycoside hydrolase/deacetylase"/>
    <property type="match status" value="1"/>
</dbReference>
<accession>A0A1I5VI37</accession>
<protein>
    <submittedName>
        <fullName evidence="2">Polysaccharide deacetylase family sporulation protein PdaB</fullName>
    </submittedName>
</protein>
<organism evidence="2 3">
    <name type="scientific">Priestia endophytica DSM 13796</name>
    <dbReference type="NCBI Taxonomy" id="1121089"/>
    <lineage>
        <taxon>Bacteria</taxon>
        <taxon>Bacillati</taxon>
        <taxon>Bacillota</taxon>
        <taxon>Bacilli</taxon>
        <taxon>Bacillales</taxon>
        <taxon>Bacillaceae</taxon>
        <taxon>Priestia</taxon>
    </lineage>
</organism>
<name>A0A1I5VI37_9BACI</name>
<dbReference type="InterPro" id="IPR002509">
    <property type="entry name" value="NODB_dom"/>
</dbReference>
<dbReference type="GeneID" id="93708898"/>
<dbReference type="PANTHER" id="PTHR10587:SF80">
    <property type="entry name" value="CHITOOLIGOSACCHARIDE DEACETYLASE"/>
    <property type="match status" value="1"/>
</dbReference>
<sequence>MKKQLFRFMPFIVFCILLAITYNTTHYTVYMPREIHFAGAVKDALYEEIEEKAEKYERAPQDAKIDPVWKLTPGYNGLKVDVDASYRNMKKKGEFDESKLIYKQNAPKVHLEDLGASPIYRGHPDKPTVAFAVNVAWGNEYIPTMLEVLKKHRVKATFFLEGRWAKENTEMAKMIVDAGQEIGNHSYSHPDMKTLSNERIKEELTKTNDVIESVTDREVKLFAPPSGSYRDDVVKIAHDLDMHTIMWSVDTIDWQKPSEDVLVSRVMEKVHPGAIVLMHPTKSTASSLDRLIREVKEKGYDVRDVSTLLNEERPIKTEQLQNKKMKNEH</sequence>
<dbReference type="RefSeq" id="WP_061801682.1">
    <property type="nucleotide sequence ID" value="NZ_FOXX01000001.1"/>
</dbReference>
<dbReference type="InterPro" id="IPR050248">
    <property type="entry name" value="Polysacc_deacetylase_ArnD"/>
</dbReference>
<feature type="domain" description="NodB homology" evidence="1">
    <location>
        <begin position="127"/>
        <end position="303"/>
    </location>
</feature>
<dbReference type="PANTHER" id="PTHR10587">
    <property type="entry name" value="GLYCOSYL TRANSFERASE-RELATED"/>
    <property type="match status" value="1"/>
</dbReference>
<keyword evidence="3" id="KW-1185">Reference proteome</keyword>
<dbReference type="Gene3D" id="3.20.20.370">
    <property type="entry name" value="Glycoside hydrolase/deacetylase"/>
    <property type="match status" value="1"/>
</dbReference>
<proteinExistence type="predicted"/>